<dbReference type="EMBL" id="ML976680">
    <property type="protein sequence ID" value="KAF1973469.1"/>
    <property type="molecule type" value="Genomic_DNA"/>
</dbReference>
<protein>
    <submittedName>
        <fullName evidence="1">Uncharacterized protein</fullName>
    </submittedName>
</protein>
<accession>A0A6A5VAW1</accession>
<proteinExistence type="predicted"/>
<name>A0A6A5VAW1_9PLEO</name>
<gene>
    <name evidence="1" type="ORF">BU23DRAFT_464642</name>
</gene>
<keyword evidence="2" id="KW-1185">Reference proteome</keyword>
<reference evidence="1" key="1">
    <citation type="journal article" date="2020" name="Stud. Mycol.">
        <title>101 Dothideomycetes genomes: a test case for predicting lifestyles and emergence of pathogens.</title>
        <authorList>
            <person name="Haridas S."/>
            <person name="Albert R."/>
            <person name="Binder M."/>
            <person name="Bloem J."/>
            <person name="Labutti K."/>
            <person name="Salamov A."/>
            <person name="Andreopoulos B."/>
            <person name="Baker S."/>
            <person name="Barry K."/>
            <person name="Bills G."/>
            <person name="Bluhm B."/>
            <person name="Cannon C."/>
            <person name="Castanera R."/>
            <person name="Culley D."/>
            <person name="Daum C."/>
            <person name="Ezra D."/>
            <person name="Gonzalez J."/>
            <person name="Henrissat B."/>
            <person name="Kuo A."/>
            <person name="Liang C."/>
            <person name="Lipzen A."/>
            <person name="Lutzoni F."/>
            <person name="Magnuson J."/>
            <person name="Mondo S."/>
            <person name="Nolan M."/>
            <person name="Ohm R."/>
            <person name="Pangilinan J."/>
            <person name="Park H.-J."/>
            <person name="Ramirez L."/>
            <person name="Alfaro M."/>
            <person name="Sun H."/>
            <person name="Tritt A."/>
            <person name="Yoshinaga Y."/>
            <person name="Zwiers L.-H."/>
            <person name="Turgeon B."/>
            <person name="Goodwin S."/>
            <person name="Spatafora J."/>
            <person name="Crous P."/>
            <person name="Grigoriev I."/>
        </authorList>
    </citation>
    <scope>NUCLEOTIDE SEQUENCE</scope>
    <source>
        <strain evidence="1">CBS 107.79</strain>
    </source>
</reference>
<sequence length="52" mass="6202">LDLLPIPIVICTNLKLLYNYLIKLGIINKKKLIINIILLRKLYEKREINKVR</sequence>
<evidence type="ECO:0000313" key="1">
    <source>
        <dbReference type="EMBL" id="KAF1973469.1"/>
    </source>
</evidence>
<dbReference type="AlphaFoldDB" id="A0A6A5VAW1"/>
<feature type="non-terminal residue" evidence="1">
    <location>
        <position position="1"/>
    </location>
</feature>
<dbReference type="Proteomes" id="UP000800036">
    <property type="component" value="Unassembled WGS sequence"/>
</dbReference>
<organism evidence="1 2">
    <name type="scientific">Bimuria novae-zelandiae CBS 107.79</name>
    <dbReference type="NCBI Taxonomy" id="1447943"/>
    <lineage>
        <taxon>Eukaryota</taxon>
        <taxon>Fungi</taxon>
        <taxon>Dikarya</taxon>
        <taxon>Ascomycota</taxon>
        <taxon>Pezizomycotina</taxon>
        <taxon>Dothideomycetes</taxon>
        <taxon>Pleosporomycetidae</taxon>
        <taxon>Pleosporales</taxon>
        <taxon>Massarineae</taxon>
        <taxon>Didymosphaeriaceae</taxon>
        <taxon>Bimuria</taxon>
    </lineage>
</organism>
<evidence type="ECO:0000313" key="2">
    <source>
        <dbReference type="Proteomes" id="UP000800036"/>
    </source>
</evidence>